<evidence type="ECO:0000313" key="2">
    <source>
        <dbReference type="Proteomes" id="UP001054252"/>
    </source>
</evidence>
<reference evidence="1 2" key="1">
    <citation type="journal article" date="2021" name="Commun. Biol.">
        <title>The genome of Shorea leprosula (Dipterocarpaceae) highlights the ecological relevance of drought in aseasonal tropical rainforests.</title>
        <authorList>
            <person name="Ng K.K.S."/>
            <person name="Kobayashi M.J."/>
            <person name="Fawcett J.A."/>
            <person name="Hatakeyama M."/>
            <person name="Paape T."/>
            <person name="Ng C.H."/>
            <person name="Ang C.C."/>
            <person name="Tnah L.H."/>
            <person name="Lee C.T."/>
            <person name="Nishiyama T."/>
            <person name="Sese J."/>
            <person name="O'Brien M.J."/>
            <person name="Copetti D."/>
            <person name="Mohd Noor M.I."/>
            <person name="Ong R.C."/>
            <person name="Putra M."/>
            <person name="Sireger I.Z."/>
            <person name="Indrioko S."/>
            <person name="Kosugi Y."/>
            <person name="Izuno A."/>
            <person name="Isagi Y."/>
            <person name="Lee S.L."/>
            <person name="Shimizu K.K."/>
        </authorList>
    </citation>
    <scope>NUCLEOTIDE SEQUENCE [LARGE SCALE GENOMIC DNA]</scope>
    <source>
        <strain evidence="1">214</strain>
    </source>
</reference>
<name>A0AAV5JW73_9ROSI</name>
<gene>
    <name evidence="1" type="ORF">SLEP1_g26313</name>
</gene>
<organism evidence="1 2">
    <name type="scientific">Rubroshorea leprosula</name>
    <dbReference type="NCBI Taxonomy" id="152421"/>
    <lineage>
        <taxon>Eukaryota</taxon>
        <taxon>Viridiplantae</taxon>
        <taxon>Streptophyta</taxon>
        <taxon>Embryophyta</taxon>
        <taxon>Tracheophyta</taxon>
        <taxon>Spermatophyta</taxon>
        <taxon>Magnoliopsida</taxon>
        <taxon>eudicotyledons</taxon>
        <taxon>Gunneridae</taxon>
        <taxon>Pentapetalae</taxon>
        <taxon>rosids</taxon>
        <taxon>malvids</taxon>
        <taxon>Malvales</taxon>
        <taxon>Dipterocarpaceae</taxon>
        <taxon>Rubroshorea</taxon>
    </lineage>
</organism>
<dbReference type="Proteomes" id="UP001054252">
    <property type="component" value="Unassembled WGS sequence"/>
</dbReference>
<comment type="caution">
    <text evidence="1">The sequence shown here is derived from an EMBL/GenBank/DDBJ whole genome shotgun (WGS) entry which is preliminary data.</text>
</comment>
<proteinExistence type="predicted"/>
<accession>A0AAV5JW73</accession>
<dbReference type="EMBL" id="BPVZ01000043">
    <property type="protein sequence ID" value="GKV15528.1"/>
    <property type="molecule type" value="Genomic_DNA"/>
</dbReference>
<dbReference type="AlphaFoldDB" id="A0AAV5JW73"/>
<sequence length="73" mass="7879">MVMLFVWPLVGGLQTLAPVDMLLIESRRRLFHSRTVSVFLIILVGMLSEPCAFVGSSHECTTSATSPNLSSGA</sequence>
<evidence type="ECO:0008006" key="3">
    <source>
        <dbReference type="Google" id="ProtNLM"/>
    </source>
</evidence>
<protein>
    <recommendedName>
        <fullName evidence="3">Secreted protein</fullName>
    </recommendedName>
</protein>
<evidence type="ECO:0000313" key="1">
    <source>
        <dbReference type="EMBL" id="GKV15528.1"/>
    </source>
</evidence>
<keyword evidence="2" id="KW-1185">Reference proteome</keyword>